<dbReference type="AlphaFoldDB" id="A0A239BP02"/>
<dbReference type="InterPro" id="IPR000873">
    <property type="entry name" value="AMP-dep_synth/lig_dom"/>
</dbReference>
<evidence type="ECO:0000256" key="2">
    <source>
        <dbReference type="ARBA" id="ARBA00022598"/>
    </source>
</evidence>
<protein>
    <submittedName>
        <fullName evidence="5">Acyl-CoA synthetase (AMP-forming)/AMP-acid ligase II</fullName>
    </submittedName>
</protein>
<evidence type="ECO:0000256" key="1">
    <source>
        <dbReference type="ARBA" id="ARBA00006432"/>
    </source>
</evidence>
<dbReference type="InterPro" id="IPR025110">
    <property type="entry name" value="AMP-bd_C"/>
</dbReference>
<dbReference type="PROSITE" id="PS00455">
    <property type="entry name" value="AMP_BINDING"/>
    <property type="match status" value="1"/>
</dbReference>
<dbReference type="PANTHER" id="PTHR43201:SF5">
    <property type="entry name" value="MEDIUM-CHAIN ACYL-COA LIGASE ACSF2, MITOCHONDRIAL"/>
    <property type="match status" value="1"/>
</dbReference>
<dbReference type="Gene3D" id="3.30.300.30">
    <property type="match status" value="1"/>
</dbReference>
<dbReference type="Gene3D" id="3.40.50.12780">
    <property type="entry name" value="N-terminal domain of ligase-like"/>
    <property type="match status" value="1"/>
</dbReference>
<evidence type="ECO:0000313" key="5">
    <source>
        <dbReference type="EMBL" id="SNS09740.1"/>
    </source>
</evidence>
<dbReference type="Proteomes" id="UP000198420">
    <property type="component" value="Unassembled WGS sequence"/>
</dbReference>
<dbReference type="GO" id="GO:0006631">
    <property type="term" value="P:fatty acid metabolic process"/>
    <property type="evidence" value="ECO:0007669"/>
    <property type="project" value="TreeGrafter"/>
</dbReference>
<sequence length="511" mass="56195">MHLGQIAARTPDKPAVVMAGSGRIVTFRELNEESNRLAQLLRAEGLRPGDHIAFMLENHPLYLAVAWAAQRSGLYYTAISSRLQPDELAYIAGNCEAKVFITSAATQAAAQSPPDVPLRLMLGGTAPGYASYEERVAQHPPTPIVDECEGADMLYSSGTTGRPKGVKPALSKAPMGEGGTLYQLLAFLFQPDEDSVYLSPAPLYHAAPLRYSLNFHRFGATVVVMEKFDPEQALAAIEKYRVTHSQWVPTMFIRMLKLPEETRARYDVSSLRCAVHAAAPCPVPVKEQMIAWWGPILHEYYAGTEGNCFVYTNSEDWLAHRGTVGRPILGEVHVCDEDGREVLPGEPGTLYFGNGPAFEYHADEARTAASRDPWGHGWTTLGDVGHVDEDGFLYLTDRRAYMIISGGVNIYPQEAENVLAVHPKVADVAVFGVPDAEMGEAVKAVVQPLSMDDAGPALEAELVAYCRDRLAHYKCPRSVDFRAELPRHPTGKLYKRLLKDEYWAGKRPATA</sequence>
<gene>
    <name evidence="5" type="ORF">SAMN06265355_11123</name>
</gene>
<dbReference type="InterPro" id="IPR042099">
    <property type="entry name" value="ANL_N_sf"/>
</dbReference>
<feature type="domain" description="AMP-binding enzyme C-terminal" evidence="4">
    <location>
        <begin position="414"/>
        <end position="492"/>
    </location>
</feature>
<evidence type="ECO:0000313" key="6">
    <source>
        <dbReference type="Proteomes" id="UP000198420"/>
    </source>
</evidence>
<reference evidence="6" key="1">
    <citation type="submission" date="2017-06" db="EMBL/GenBank/DDBJ databases">
        <authorList>
            <person name="Varghese N."/>
            <person name="Submissions S."/>
        </authorList>
    </citation>
    <scope>NUCLEOTIDE SEQUENCE [LARGE SCALE GENOMIC DNA]</scope>
    <source>
        <strain evidence="6">DSM 44485</strain>
    </source>
</reference>
<dbReference type="RefSeq" id="WP_089314558.1">
    <property type="nucleotide sequence ID" value="NZ_FZNP01000011.1"/>
</dbReference>
<dbReference type="Pfam" id="PF00501">
    <property type="entry name" value="AMP-binding"/>
    <property type="match status" value="1"/>
</dbReference>
<dbReference type="OrthoDB" id="9803968at2"/>
<dbReference type="InterPro" id="IPR020845">
    <property type="entry name" value="AMP-binding_CS"/>
</dbReference>
<name>A0A239BP02_9ACTN</name>
<feature type="domain" description="AMP-dependent synthetase/ligase" evidence="3">
    <location>
        <begin position="7"/>
        <end position="353"/>
    </location>
</feature>
<evidence type="ECO:0000259" key="4">
    <source>
        <dbReference type="Pfam" id="PF13193"/>
    </source>
</evidence>
<accession>A0A239BP02</accession>
<keyword evidence="6" id="KW-1185">Reference proteome</keyword>
<dbReference type="InterPro" id="IPR045851">
    <property type="entry name" value="AMP-bd_C_sf"/>
</dbReference>
<dbReference type="SUPFAM" id="SSF56801">
    <property type="entry name" value="Acetyl-CoA synthetase-like"/>
    <property type="match status" value="1"/>
</dbReference>
<dbReference type="Pfam" id="PF13193">
    <property type="entry name" value="AMP-binding_C"/>
    <property type="match status" value="1"/>
</dbReference>
<dbReference type="EMBL" id="FZNP01000011">
    <property type="protein sequence ID" value="SNS09740.1"/>
    <property type="molecule type" value="Genomic_DNA"/>
</dbReference>
<dbReference type="PANTHER" id="PTHR43201">
    <property type="entry name" value="ACYL-COA SYNTHETASE"/>
    <property type="match status" value="1"/>
</dbReference>
<proteinExistence type="inferred from homology"/>
<evidence type="ECO:0000259" key="3">
    <source>
        <dbReference type="Pfam" id="PF00501"/>
    </source>
</evidence>
<dbReference type="GO" id="GO:0031956">
    <property type="term" value="F:medium-chain fatty acid-CoA ligase activity"/>
    <property type="evidence" value="ECO:0007669"/>
    <property type="project" value="TreeGrafter"/>
</dbReference>
<comment type="similarity">
    <text evidence="1">Belongs to the ATP-dependent AMP-binding enzyme family.</text>
</comment>
<organism evidence="5 6">
    <name type="scientific">Actinomadura mexicana</name>
    <dbReference type="NCBI Taxonomy" id="134959"/>
    <lineage>
        <taxon>Bacteria</taxon>
        <taxon>Bacillati</taxon>
        <taxon>Actinomycetota</taxon>
        <taxon>Actinomycetes</taxon>
        <taxon>Streptosporangiales</taxon>
        <taxon>Thermomonosporaceae</taxon>
        <taxon>Actinomadura</taxon>
    </lineage>
</organism>
<keyword evidence="2 5" id="KW-0436">Ligase</keyword>